<dbReference type="PROSITE" id="PS00028">
    <property type="entry name" value="ZINC_FINGER_C2H2_1"/>
    <property type="match status" value="5"/>
</dbReference>
<keyword evidence="3 5" id="KW-0863">Zinc-finger</keyword>
<feature type="domain" description="C2H2-type" evidence="8">
    <location>
        <begin position="815"/>
        <end position="843"/>
    </location>
</feature>
<feature type="compositionally biased region" description="Basic residues" evidence="6">
    <location>
        <begin position="728"/>
        <end position="742"/>
    </location>
</feature>
<feature type="compositionally biased region" description="Polar residues" evidence="6">
    <location>
        <begin position="999"/>
        <end position="1009"/>
    </location>
</feature>
<sequence>MYSCPQATYSTFKPRTLAFKPRTLDVKPRSLAFKPRSLAFKPPTNSRPQATNPCLQATYSCRQATFSCLQATYSSFKPRTLALKPRTLVFKPCSHAVKPRTLVFKQRILAVKPRSVAFKPRTLAVKPRSLAFKPRSLAFKPRTLAFKPRTLALKPLILAFKPQMLAFKPRTLAVKPRTLAVKPLTLAFRPRTLALKPRTVAFKPRTLAVKPRSLAFKPRTLALKPRSLAFKPRTIAFKPRTVALKPCTLAVKPRTLAFKPRTLASKPHRTKAVHRPYLVGLRTVPKRLTYRAKFTNRAKAVHRSDKAVHRSDKSVHRPYLVGSQTVPRWFNDRAKAVNKPCQGGEQTVPRRFTNRAKAKTIRLVSLTAVRARQCSAEEREDSVWMAPRSFHRFIDLDLPDHTTIPPSDDRSQSFRAPVLSSRHRGEPWSKISSSAGTARKHEGAMSPRPCAGNPKRGRFKDKKLTDGNVPEPDMFICYQDQEYDNASCLDITKVISNFEKTSEKPVSKESLLDILQTRNKTKHQSKDIPESDQLEDIGKSNTDNHNLSCDEISKQTSEPRTNFSSILTSSNITDVSAEVSDELDIGEYKPEIEESPIPSTVRNEELSSVCTHIKEEVVEISVESCTTEQTTETRDISGHVNYQTEHPTACSSPTTHVSNGSLSEERKDNHSLDLEKVEIDNPSKLLRTRGTAKIRRDSKVKPSKNRGKASVLQADEVKEAKIVATKTPKSKHFADKRKKTIQKKPASEKNNRGTLKATLTKQKPSAVKDDSEITVYKCSECDYQGTKRKRLTEHMGRVHGLLTEACKGSQLQSNFSCDQCEKVFVFGKDLSRHKRIVHHAERFHCEVCGKTYKARYVFDRHMATHADGYVQPMFKCEEHRYMHDQVRRFSCQQCGKAFRQKTCLIIHQKVHSNKKENVCRFCGRAFSQKQSLLRHERIHTGDKPYQCRLCQREFSDAAVVRKHILMVHKCDKDGWKQHIIKTDGPISDHYIEGGPGYRHNSTVSSNTMIGDSDSSEDMTGGNTSVEGNILSSEQKKLFDGNFIKDDGQTLEVSSDGAPLLRDYNSSSAFKTPSSSASSLGADTVQDSISSEPFMVKREPVIGTLDSSVSSLTGISLGTHSYPAQSTVTLARNYPDSFVNMSYSANGNISSTHLSQHFNTNEIQLSDHFNTNGSRAFLNSSISLSSSEIPGSLLSDTPINLPVNIPSGVAMETDSEAYANYSQQSSVAMVTASSESSGVQQWNQLGYPDMYYYNSHYPQNDTKN</sequence>
<keyword evidence="2" id="KW-0677">Repeat</keyword>
<dbReference type="PANTHER" id="PTHR24379">
    <property type="entry name" value="KRAB AND ZINC FINGER DOMAIN-CONTAINING"/>
    <property type="match status" value="1"/>
</dbReference>
<feature type="domain" description="C2H2-type" evidence="8">
    <location>
        <begin position="917"/>
        <end position="944"/>
    </location>
</feature>
<dbReference type="Proteomes" id="UP001164746">
    <property type="component" value="Chromosome 5"/>
</dbReference>
<evidence type="ECO:0000313" key="10">
    <source>
        <dbReference type="Proteomes" id="UP001164746"/>
    </source>
</evidence>
<feature type="region of interest" description="Disordered" evidence="6">
    <location>
        <begin position="992"/>
        <end position="1023"/>
    </location>
</feature>
<dbReference type="SUPFAM" id="SSF57667">
    <property type="entry name" value="beta-beta-alpha zinc fingers"/>
    <property type="match status" value="3"/>
</dbReference>
<evidence type="ECO:0000256" key="5">
    <source>
        <dbReference type="PROSITE-ProRule" id="PRU00042"/>
    </source>
</evidence>
<dbReference type="EMBL" id="CP111016">
    <property type="protein sequence ID" value="WAR05351.1"/>
    <property type="molecule type" value="Genomic_DNA"/>
</dbReference>
<keyword evidence="4" id="KW-0862">Zinc</keyword>
<dbReference type="SMART" id="SM00355">
    <property type="entry name" value="ZnF_C2H2"/>
    <property type="match status" value="6"/>
</dbReference>
<feature type="compositionally biased region" description="Polar residues" evidence="6">
    <location>
        <begin position="643"/>
        <end position="662"/>
    </location>
</feature>
<feature type="region of interest" description="Disordered" evidence="6">
    <location>
        <begin position="401"/>
        <end position="466"/>
    </location>
</feature>
<feature type="domain" description="C2H2-type" evidence="8">
    <location>
        <begin position="843"/>
        <end position="866"/>
    </location>
</feature>
<name>A0ABY7EDV6_MYAAR</name>
<evidence type="ECO:0000256" key="4">
    <source>
        <dbReference type="ARBA" id="ARBA00022833"/>
    </source>
</evidence>
<dbReference type="InterPro" id="IPR013087">
    <property type="entry name" value="Znf_C2H2_type"/>
</dbReference>
<evidence type="ECO:0000259" key="7">
    <source>
        <dbReference type="PROSITE" id="PS50006"/>
    </source>
</evidence>
<feature type="domain" description="C2H2-type" evidence="8">
    <location>
        <begin position="945"/>
        <end position="973"/>
    </location>
</feature>
<feature type="region of interest" description="Disordered" evidence="6">
    <location>
        <begin position="727"/>
        <end position="764"/>
    </location>
</feature>
<dbReference type="Pfam" id="PF00096">
    <property type="entry name" value="zf-C2H2"/>
    <property type="match status" value="2"/>
</dbReference>
<evidence type="ECO:0000256" key="3">
    <source>
        <dbReference type="ARBA" id="ARBA00022771"/>
    </source>
</evidence>
<proteinExistence type="predicted"/>
<gene>
    <name evidence="9" type="ORF">MAR_020720</name>
</gene>
<evidence type="ECO:0000313" key="9">
    <source>
        <dbReference type="EMBL" id="WAR05351.1"/>
    </source>
</evidence>
<feature type="region of interest" description="Disordered" evidence="6">
    <location>
        <begin position="643"/>
        <end position="670"/>
    </location>
</feature>
<dbReference type="Gene3D" id="3.30.160.60">
    <property type="entry name" value="Classic Zinc Finger"/>
    <property type="match status" value="4"/>
</dbReference>
<feature type="domain" description="C2H2-type" evidence="8">
    <location>
        <begin position="776"/>
        <end position="799"/>
    </location>
</feature>
<accession>A0ABY7EDV6</accession>
<dbReference type="InterPro" id="IPR000253">
    <property type="entry name" value="FHA_dom"/>
</dbReference>
<dbReference type="InterPro" id="IPR036236">
    <property type="entry name" value="Znf_C2H2_sf"/>
</dbReference>
<reference evidence="9" key="1">
    <citation type="submission" date="2022-11" db="EMBL/GenBank/DDBJ databases">
        <title>Centuries of genome instability and evolution in soft-shell clam transmissible cancer (bioRxiv).</title>
        <authorList>
            <person name="Hart S.F.M."/>
            <person name="Yonemitsu M.A."/>
            <person name="Giersch R.M."/>
            <person name="Beal B.F."/>
            <person name="Arriagada G."/>
            <person name="Davis B.W."/>
            <person name="Ostrander E.A."/>
            <person name="Goff S.P."/>
            <person name="Metzger M.J."/>
        </authorList>
    </citation>
    <scope>NUCLEOTIDE SEQUENCE</scope>
    <source>
        <strain evidence="9">MELC-2E11</strain>
        <tissue evidence="9">Siphon/mantle</tissue>
    </source>
</reference>
<evidence type="ECO:0000259" key="8">
    <source>
        <dbReference type="PROSITE" id="PS50157"/>
    </source>
</evidence>
<feature type="region of interest" description="Disordered" evidence="6">
    <location>
        <begin position="517"/>
        <end position="547"/>
    </location>
</feature>
<feature type="domain" description="C2H2-type" evidence="8">
    <location>
        <begin position="889"/>
        <end position="916"/>
    </location>
</feature>
<organism evidence="9 10">
    <name type="scientific">Mya arenaria</name>
    <name type="common">Soft-shell clam</name>
    <dbReference type="NCBI Taxonomy" id="6604"/>
    <lineage>
        <taxon>Eukaryota</taxon>
        <taxon>Metazoa</taxon>
        <taxon>Spiralia</taxon>
        <taxon>Lophotrochozoa</taxon>
        <taxon>Mollusca</taxon>
        <taxon>Bivalvia</taxon>
        <taxon>Autobranchia</taxon>
        <taxon>Heteroconchia</taxon>
        <taxon>Euheterodonta</taxon>
        <taxon>Imparidentia</taxon>
        <taxon>Neoheterodontei</taxon>
        <taxon>Myida</taxon>
        <taxon>Myoidea</taxon>
        <taxon>Myidae</taxon>
        <taxon>Mya</taxon>
    </lineage>
</organism>
<dbReference type="PROSITE" id="PS50006">
    <property type="entry name" value="FHA_DOMAIN"/>
    <property type="match status" value="1"/>
</dbReference>
<protein>
    <submittedName>
        <fullName evidence="9">ZN676-like protein</fullName>
    </submittedName>
</protein>
<feature type="domain" description="FHA" evidence="7">
    <location>
        <begin position="1127"/>
        <end position="1173"/>
    </location>
</feature>
<keyword evidence="10" id="KW-1185">Reference proteome</keyword>
<evidence type="ECO:0000256" key="1">
    <source>
        <dbReference type="ARBA" id="ARBA00022723"/>
    </source>
</evidence>
<dbReference type="PROSITE" id="PS50157">
    <property type="entry name" value="ZINC_FINGER_C2H2_2"/>
    <property type="match status" value="6"/>
</dbReference>
<evidence type="ECO:0000256" key="2">
    <source>
        <dbReference type="ARBA" id="ARBA00022737"/>
    </source>
</evidence>
<evidence type="ECO:0000256" key="6">
    <source>
        <dbReference type="SAM" id="MobiDB-lite"/>
    </source>
</evidence>
<dbReference type="PANTHER" id="PTHR24379:SF127">
    <property type="entry name" value="BLOODY FINGERS-RELATED"/>
    <property type="match status" value="1"/>
</dbReference>
<keyword evidence="1" id="KW-0479">Metal-binding</keyword>